<feature type="chain" id="PRO_5002736416" evidence="2">
    <location>
        <begin position="26"/>
        <end position="159"/>
    </location>
</feature>
<evidence type="ECO:0000313" key="3">
    <source>
        <dbReference type="EMBL" id="ABS76678.1"/>
    </source>
</evidence>
<feature type="transmembrane region" description="Helical" evidence="1">
    <location>
        <begin position="106"/>
        <end position="128"/>
    </location>
</feature>
<dbReference type="RefSeq" id="WP_005770294.1">
    <property type="nucleotide sequence ID" value="NC_009727.1"/>
</dbReference>
<dbReference type="EMBL" id="CP000733">
    <property type="protein sequence ID" value="ABS76678.1"/>
    <property type="molecule type" value="Genomic_DNA"/>
</dbReference>
<keyword evidence="1" id="KW-0812">Transmembrane</keyword>
<dbReference type="AlphaFoldDB" id="A9KBA2"/>
<keyword evidence="2" id="KW-0732">Signal</keyword>
<feature type="transmembrane region" description="Helical" evidence="1">
    <location>
        <begin position="134"/>
        <end position="154"/>
    </location>
</feature>
<protein>
    <submittedName>
        <fullName evidence="3">Hypothetical exported membrane spanning protein</fullName>
    </submittedName>
</protein>
<accession>A9KBA2</accession>
<name>A9KBA2_COXBN</name>
<dbReference type="Proteomes" id="UP000008555">
    <property type="component" value="Chromosome"/>
</dbReference>
<sequence>MIFSRFLKTLLVTASAVLFTIAAFTSITDYDTNWQFARHTLSMDTTFKSASVMWRAITNPAWQTFFYVLIIVMESLSAILLWIAVTQLFRHLNSVRFNQAKPWANAGLGFGILLYFFGFIVIGAEWFMMWQSPYNAQFSAGLYATLLLLILIYLNQNDG</sequence>
<dbReference type="InterPro" id="IPR018681">
    <property type="entry name" value="DUF2165_transmembrane"/>
</dbReference>
<dbReference type="Pfam" id="PF09933">
    <property type="entry name" value="DUF2165"/>
    <property type="match status" value="1"/>
</dbReference>
<dbReference type="KEGG" id="cbd:CBUD_0115"/>
<feature type="transmembrane region" description="Helical" evidence="1">
    <location>
        <begin position="64"/>
        <end position="85"/>
    </location>
</feature>
<keyword evidence="1" id="KW-0472">Membrane</keyword>
<reference evidence="3 4" key="1">
    <citation type="journal article" date="2009" name="Infect. Immun.">
        <title>Comparative genomics reveal extensive transposon-mediated genomic plasticity and diversity among potential effector proteins within the genus Coxiella.</title>
        <authorList>
            <person name="Beare P.A."/>
            <person name="Unsworth N."/>
            <person name="Andoh M."/>
            <person name="Voth D.E."/>
            <person name="Omsland A."/>
            <person name="Gilk S.D."/>
            <person name="Williams K.P."/>
            <person name="Sobral B.W."/>
            <person name="Kupko J.J.III."/>
            <person name="Porcella S.F."/>
            <person name="Samuel J.E."/>
            <person name="Heinzen R.A."/>
        </authorList>
    </citation>
    <scope>NUCLEOTIDE SEQUENCE [LARGE SCALE GENOMIC DNA]</scope>
    <source>
        <strain evidence="3 4">Dugway 5J108-111</strain>
    </source>
</reference>
<keyword evidence="1" id="KW-1133">Transmembrane helix</keyword>
<organism evidence="3 4">
    <name type="scientific">Coxiella burnetii (strain Dugway 5J108-111)</name>
    <dbReference type="NCBI Taxonomy" id="434922"/>
    <lineage>
        <taxon>Bacteria</taxon>
        <taxon>Pseudomonadati</taxon>
        <taxon>Pseudomonadota</taxon>
        <taxon>Gammaproteobacteria</taxon>
        <taxon>Legionellales</taxon>
        <taxon>Coxiellaceae</taxon>
        <taxon>Coxiella</taxon>
    </lineage>
</organism>
<dbReference type="HOGENOM" id="CLU_110234_0_0_6"/>
<proteinExistence type="predicted"/>
<feature type="signal peptide" evidence="2">
    <location>
        <begin position="1"/>
        <end position="25"/>
    </location>
</feature>
<gene>
    <name evidence="3" type="ordered locus">CBUD_0115</name>
</gene>
<evidence type="ECO:0000256" key="2">
    <source>
        <dbReference type="SAM" id="SignalP"/>
    </source>
</evidence>
<evidence type="ECO:0000313" key="4">
    <source>
        <dbReference type="Proteomes" id="UP000008555"/>
    </source>
</evidence>
<evidence type="ECO:0000256" key="1">
    <source>
        <dbReference type="SAM" id="Phobius"/>
    </source>
</evidence>